<feature type="transmembrane region" description="Helical" evidence="1">
    <location>
        <begin position="149"/>
        <end position="166"/>
    </location>
</feature>
<evidence type="ECO:0000259" key="2">
    <source>
        <dbReference type="Pfam" id="PF01757"/>
    </source>
</evidence>
<feature type="transmembrane region" description="Helical" evidence="1">
    <location>
        <begin position="105"/>
        <end position="129"/>
    </location>
</feature>
<keyword evidence="1" id="KW-1133">Transmembrane helix</keyword>
<evidence type="ECO:0000256" key="1">
    <source>
        <dbReference type="SAM" id="Phobius"/>
    </source>
</evidence>
<dbReference type="InterPro" id="IPR052728">
    <property type="entry name" value="O2_lipid_transport_reg"/>
</dbReference>
<protein>
    <recommendedName>
        <fullName evidence="2">Acyltransferase 3 domain-containing protein</fullName>
    </recommendedName>
</protein>
<accession>A0AAV8X8T8</accession>
<gene>
    <name evidence="3" type="ORF">NQ318_010319</name>
</gene>
<dbReference type="EMBL" id="JAPWTK010000935">
    <property type="protein sequence ID" value="KAJ8935092.1"/>
    <property type="molecule type" value="Genomic_DNA"/>
</dbReference>
<dbReference type="AlphaFoldDB" id="A0AAV8X8T8"/>
<comment type="caution">
    <text evidence="3">The sequence shown here is derived from an EMBL/GenBank/DDBJ whole genome shotgun (WGS) entry which is preliminary data.</text>
</comment>
<organism evidence="3 4">
    <name type="scientific">Aromia moschata</name>
    <dbReference type="NCBI Taxonomy" id="1265417"/>
    <lineage>
        <taxon>Eukaryota</taxon>
        <taxon>Metazoa</taxon>
        <taxon>Ecdysozoa</taxon>
        <taxon>Arthropoda</taxon>
        <taxon>Hexapoda</taxon>
        <taxon>Insecta</taxon>
        <taxon>Pterygota</taxon>
        <taxon>Neoptera</taxon>
        <taxon>Endopterygota</taxon>
        <taxon>Coleoptera</taxon>
        <taxon>Polyphaga</taxon>
        <taxon>Cucujiformia</taxon>
        <taxon>Chrysomeloidea</taxon>
        <taxon>Cerambycidae</taxon>
        <taxon>Cerambycinae</taxon>
        <taxon>Callichromatini</taxon>
        <taxon>Aromia</taxon>
    </lineage>
</organism>
<reference evidence="3" key="1">
    <citation type="journal article" date="2023" name="Insect Mol. Biol.">
        <title>Genome sequencing provides insights into the evolution of gene families encoding plant cell wall-degrading enzymes in longhorned beetles.</title>
        <authorList>
            <person name="Shin N.R."/>
            <person name="Okamura Y."/>
            <person name="Kirsch R."/>
            <person name="Pauchet Y."/>
        </authorList>
    </citation>
    <scope>NUCLEOTIDE SEQUENCE</scope>
    <source>
        <strain evidence="3">AMC_N1</strain>
    </source>
</reference>
<feature type="domain" description="Acyltransferase 3" evidence="2">
    <location>
        <begin position="92"/>
        <end position="260"/>
    </location>
</feature>
<feature type="transmembrane region" description="Helical" evidence="1">
    <location>
        <begin position="236"/>
        <end position="258"/>
    </location>
</feature>
<dbReference type="GO" id="GO:0016747">
    <property type="term" value="F:acyltransferase activity, transferring groups other than amino-acyl groups"/>
    <property type="evidence" value="ECO:0007669"/>
    <property type="project" value="InterPro"/>
</dbReference>
<proteinExistence type="predicted"/>
<evidence type="ECO:0000313" key="3">
    <source>
        <dbReference type="EMBL" id="KAJ8935092.1"/>
    </source>
</evidence>
<sequence length="269" mass="31395">MRIQRFQMTGHEDEAAGGNQNIRICRFELLKSSVMDDVKLIWSVCVPDSCYAEDVFPHFNKSITDLTEGLDLAVTLKDEHCVSLADEPQLDTGDYLWVERYFSTLIMGGTVSVDTFFLIGSTLLSYHFFLTVTKTKKFNLFYFYLYRNARIFIPLAVVTAIYATLLNKLGSGPTWYDYSCDFQKPCQDFWWSTLLHLQSYVNPENLCIVQVWYLTDDMLFYYLSPIITIPLWKWPMLGYINFTIIYILSIVSSFWVAWNNKFDGRMPIT</sequence>
<dbReference type="PANTHER" id="PTHR11161:SF0">
    <property type="entry name" value="O-ACYLTRANSFERASE LIKE PROTEIN"/>
    <property type="match status" value="1"/>
</dbReference>
<keyword evidence="1" id="KW-0812">Transmembrane</keyword>
<dbReference type="PANTHER" id="PTHR11161">
    <property type="entry name" value="O-ACYLTRANSFERASE"/>
    <property type="match status" value="1"/>
</dbReference>
<dbReference type="InterPro" id="IPR002656">
    <property type="entry name" value="Acyl_transf_3_dom"/>
</dbReference>
<keyword evidence="4" id="KW-1185">Reference proteome</keyword>
<dbReference type="Pfam" id="PF01757">
    <property type="entry name" value="Acyl_transf_3"/>
    <property type="match status" value="1"/>
</dbReference>
<dbReference type="Proteomes" id="UP001162162">
    <property type="component" value="Unassembled WGS sequence"/>
</dbReference>
<name>A0AAV8X8T8_9CUCU</name>
<evidence type="ECO:0000313" key="4">
    <source>
        <dbReference type="Proteomes" id="UP001162162"/>
    </source>
</evidence>
<keyword evidence="1" id="KW-0472">Membrane</keyword>